<dbReference type="SUPFAM" id="SSF53300">
    <property type="entry name" value="vWA-like"/>
    <property type="match status" value="1"/>
</dbReference>
<dbReference type="GO" id="GO:0003723">
    <property type="term" value="F:RNA binding"/>
    <property type="evidence" value="ECO:0007669"/>
    <property type="project" value="UniProtKB-KW"/>
</dbReference>
<sequence length="612" mass="68332">MATQSQQVRIHNDGYAFNVDDLSRLTRFLCLGSEGGTYYVSEQQLLRQNVQCITRLIAAGRGNEVIQTIVDFSVSGRTAKQNGLMFAMAMCARQSVDPDTKRLCYENLHLVCRIPTHLFTFIGYCEALSDEGTGWGRAHRRAIVKWYMRFGETPRSAKHLAMLVTKYKNRNGWSHLDVLRLAHPKPDKDNGLDGIFKYIVKGFDEATKLLQESNVNLLAYLQAVEDLKAQKDPQNVNVTGLAEIIRQHRLVREHVNTELLQFPEIWEALLEEMPMTAMTRNLGKMSAIGMLAAGSKYEKMIVRRLKNREFLKKARIHPFNVLVALTTYKNGKGDLGSLRWEPNAAIMEALDDAFYYTFKFVEPTNKRYLLALDVSGSMFWGGVNGSRYLQPGTAAAALSLITAETEQHCDFVGFSHQLVDLPIRKGLTLPQVEYVIQHMPMGGTDCSLPMAYAREHNKQYDVFVVYTDCETGVHGVPPATALRQYQQHSGISDAKLIVVAMTSNEFTIADPNDPNMMDMAGFDSNGPQVMKDFVSGSIMEGRAVHPSGARPVHVDEEDEMEIGFGQQETGDADDVSGGSIQPEGASYDGNLEESASFSSIIKPPGEEEEQME</sequence>
<dbReference type="Pfam" id="PF05731">
    <property type="entry name" value="TROVE"/>
    <property type="match status" value="1"/>
</dbReference>
<dbReference type="PANTHER" id="PTHR14202:SF0">
    <property type="entry name" value="RNA-BINDING PROTEIN RO60"/>
    <property type="match status" value="1"/>
</dbReference>
<dbReference type="GO" id="GO:0005737">
    <property type="term" value="C:cytoplasm"/>
    <property type="evidence" value="ECO:0007669"/>
    <property type="project" value="UniProtKB-SubCell"/>
</dbReference>
<dbReference type="GO" id="GO:1990904">
    <property type="term" value="C:ribonucleoprotein complex"/>
    <property type="evidence" value="ECO:0007669"/>
    <property type="project" value="UniProtKB-KW"/>
</dbReference>
<evidence type="ECO:0000313" key="9">
    <source>
        <dbReference type="EMBL" id="KAK2193704.1"/>
    </source>
</evidence>
<evidence type="ECO:0000256" key="5">
    <source>
        <dbReference type="ARBA" id="ARBA00022884"/>
    </source>
</evidence>
<evidence type="ECO:0000313" key="10">
    <source>
        <dbReference type="Proteomes" id="UP001209878"/>
    </source>
</evidence>
<evidence type="ECO:0000256" key="4">
    <source>
        <dbReference type="ARBA" id="ARBA00022723"/>
    </source>
</evidence>
<keyword evidence="3" id="KW-0963">Cytoplasm</keyword>
<dbReference type="GO" id="GO:0046872">
    <property type="term" value="F:metal ion binding"/>
    <property type="evidence" value="ECO:0007669"/>
    <property type="project" value="UniProtKB-KW"/>
</dbReference>
<evidence type="ECO:0000256" key="3">
    <source>
        <dbReference type="ARBA" id="ARBA00022490"/>
    </source>
</evidence>
<dbReference type="EMBL" id="JAODUO010000008">
    <property type="protein sequence ID" value="KAK2193704.1"/>
    <property type="molecule type" value="Genomic_DNA"/>
</dbReference>
<dbReference type="InterPro" id="IPR037214">
    <property type="entry name" value="TROVE_dom_sf"/>
</dbReference>
<dbReference type="SUPFAM" id="SSF140864">
    <property type="entry name" value="TROVE domain-like"/>
    <property type="match status" value="1"/>
</dbReference>
<feature type="domain" description="TROVE" evidence="8">
    <location>
        <begin position="8"/>
        <end position="366"/>
    </location>
</feature>
<comment type="caution">
    <text evidence="9">The sequence shown here is derived from an EMBL/GenBank/DDBJ whole genome shotgun (WGS) entry which is preliminary data.</text>
</comment>
<keyword evidence="10" id="KW-1185">Reference proteome</keyword>
<keyword evidence="6" id="KW-0687">Ribonucleoprotein</keyword>
<dbReference type="Proteomes" id="UP001209878">
    <property type="component" value="Unassembled WGS sequence"/>
</dbReference>
<evidence type="ECO:0000256" key="6">
    <source>
        <dbReference type="ARBA" id="ARBA00023274"/>
    </source>
</evidence>
<protein>
    <recommendedName>
        <fullName evidence="8">TROVE domain-containing protein</fullName>
    </recommendedName>
</protein>
<dbReference type="InterPro" id="IPR040322">
    <property type="entry name" value="TROVE2"/>
</dbReference>
<dbReference type="InterPro" id="IPR036465">
    <property type="entry name" value="vWFA_dom_sf"/>
</dbReference>
<keyword evidence="5" id="KW-0694">RNA-binding</keyword>
<evidence type="ECO:0000259" key="8">
    <source>
        <dbReference type="PROSITE" id="PS50988"/>
    </source>
</evidence>
<dbReference type="InterPro" id="IPR008858">
    <property type="entry name" value="TROVE_dom"/>
</dbReference>
<organism evidence="9 10">
    <name type="scientific">Ridgeia piscesae</name>
    <name type="common">Tubeworm</name>
    <dbReference type="NCBI Taxonomy" id="27915"/>
    <lineage>
        <taxon>Eukaryota</taxon>
        <taxon>Metazoa</taxon>
        <taxon>Spiralia</taxon>
        <taxon>Lophotrochozoa</taxon>
        <taxon>Annelida</taxon>
        <taxon>Polychaeta</taxon>
        <taxon>Sedentaria</taxon>
        <taxon>Canalipalpata</taxon>
        <taxon>Sabellida</taxon>
        <taxon>Siboglinidae</taxon>
        <taxon>Ridgeia</taxon>
    </lineage>
</organism>
<reference evidence="9" key="1">
    <citation type="journal article" date="2023" name="Mol. Biol. Evol.">
        <title>Third-Generation Sequencing Reveals the Adaptive Role of the Epigenome in Three Deep-Sea Polychaetes.</title>
        <authorList>
            <person name="Perez M."/>
            <person name="Aroh O."/>
            <person name="Sun Y."/>
            <person name="Lan Y."/>
            <person name="Juniper S.K."/>
            <person name="Young C.R."/>
            <person name="Angers B."/>
            <person name="Qian P.Y."/>
        </authorList>
    </citation>
    <scope>NUCLEOTIDE SEQUENCE</scope>
    <source>
        <strain evidence="9">R07B-5</strain>
    </source>
</reference>
<dbReference type="PANTHER" id="PTHR14202">
    <property type="entry name" value="60 KDA RIBONUCLEOPROTEIN SSA/RO"/>
    <property type="match status" value="1"/>
</dbReference>
<evidence type="ECO:0000256" key="7">
    <source>
        <dbReference type="SAM" id="MobiDB-lite"/>
    </source>
</evidence>
<accession>A0AAD9ULA6</accession>
<evidence type="ECO:0000256" key="2">
    <source>
        <dbReference type="ARBA" id="ARBA00007814"/>
    </source>
</evidence>
<name>A0AAD9ULA6_RIDPI</name>
<proteinExistence type="inferred from homology"/>
<dbReference type="InterPro" id="IPR056800">
    <property type="entry name" value="vWA_Ro60"/>
</dbReference>
<comment type="subcellular location">
    <subcellularLocation>
        <location evidence="1">Cytoplasm</location>
    </subcellularLocation>
</comment>
<dbReference type="AlphaFoldDB" id="A0AAD9ULA6"/>
<gene>
    <name evidence="9" type="ORF">NP493_8g08002</name>
</gene>
<dbReference type="PROSITE" id="PS50988">
    <property type="entry name" value="TROVE"/>
    <property type="match status" value="1"/>
</dbReference>
<dbReference type="Pfam" id="PF25045">
    <property type="entry name" value="vWA_Ro60"/>
    <property type="match status" value="1"/>
</dbReference>
<dbReference type="Gene3D" id="3.40.50.410">
    <property type="entry name" value="von Willebrand factor, type A domain"/>
    <property type="match status" value="2"/>
</dbReference>
<comment type="similarity">
    <text evidence="2">Belongs to the Ro 60 kDa family.</text>
</comment>
<evidence type="ECO:0000256" key="1">
    <source>
        <dbReference type="ARBA" id="ARBA00004496"/>
    </source>
</evidence>
<feature type="region of interest" description="Disordered" evidence="7">
    <location>
        <begin position="563"/>
        <end position="612"/>
    </location>
</feature>
<keyword evidence="4" id="KW-0479">Metal-binding</keyword>